<keyword evidence="1" id="KW-0472">Membrane</keyword>
<dbReference type="EMBL" id="AQQZ01000005">
    <property type="protein sequence ID" value="KNG93208.1"/>
    <property type="molecule type" value="Genomic_DNA"/>
</dbReference>
<protein>
    <recommendedName>
        <fullName evidence="4">Rod shape-determining protein MreD</fullName>
    </recommendedName>
</protein>
<evidence type="ECO:0000313" key="2">
    <source>
        <dbReference type="EMBL" id="KNG93208.1"/>
    </source>
</evidence>
<dbReference type="AlphaFoldDB" id="A0A0L1JP63"/>
<feature type="transmembrane region" description="Helical" evidence="1">
    <location>
        <begin position="110"/>
        <end position="132"/>
    </location>
</feature>
<comment type="caution">
    <text evidence="2">The sequence shown here is derived from an EMBL/GenBank/DDBJ whole genome shotgun (WGS) entry which is preliminary data.</text>
</comment>
<name>A0A0L1JP63_9RHOB</name>
<dbReference type="STRING" id="1317121.ATO11_12165"/>
<proteinExistence type="predicted"/>
<keyword evidence="1" id="KW-0812">Transmembrane</keyword>
<evidence type="ECO:0008006" key="4">
    <source>
        <dbReference type="Google" id="ProtNLM"/>
    </source>
</evidence>
<sequence>MAEFGASGRVWTMRMLFVALSALILFLQLIPLETQPGRWPGPDLLVALVFVWALRRPSYVPFFLVAGVFLLVDLLLQRPPGLWAALVVLAVEWLKGRARQMREVPWTIEWMTAITALVTITVIYRLVLLVLFVPLPSLALTLIQMIFTAASIPVMMLFSRYGLGVHRAALGEVDKLGRRI</sequence>
<reference evidence="2 3" key="1">
    <citation type="journal article" date="2015" name="Int. J. Syst. Evol. Microbiol.">
        <title>Aestuariivita atlantica sp. nov., isolated from deep sea sediment of the Atlantic Ocean.</title>
        <authorList>
            <person name="Li G."/>
            <person name="Lai Q."/>
            <person name="Du Y."/>
            <person name="Liu X."/>
            <person name="Sun F."/>
            <person name="Shao Z."/>
        </authorList>
    </citation>
    <scope>NUCLEOTIDE SEQUENCE [LARGE SCALE GENOMIC DNA]</scope>
    <source>
        <strain evidence="2 3">22II-S11-z3</strain>
    </source>
</reference>
<accession>A0A0L1JP63</accession>
<evidence type="ECO:0000256" key="1">
    <source>
        <dbReference type="SAM" id="Phobius"/>
    </source>
</evidence>
<keyword evidence="1" id="KW-1133">Transmembrane helix</keyword>
<dbReference type="Proteomes" id="UP000036938">
    <property type="component" value="Unassembled WGS sequence"/>
</dbReference>
<organism evidence="2 3">
    <name type="scientific">Pseudaestuariivita atlantica</name>
    <dbReference type="NCBI Taxonomy" id="1317121"/>
    <lineage>
        <taxon>Bacteria</taxon>
        <taxon>Pseudomonadati</taxon>
        <taxon>Pseudomonadota</taxon>
        <taxon>Alphaproteobacteria</taxon>
        <taxon>Rhodobacterales</taxon>
        <taxon>Paracoccaceae</taxon>
        <taxon>Pseudaestuariivita</taxon>
    </lineage>
</organism>
<dbReference type="OrthoDB" id="7629477at2"/>
<gene>
    <name evidence="2" type="ORF">ATO11_12165</name>
</gene>
<feature type="transmembrane region" description="Helical" evidence="1">
    <location>
        <begin position="138"/>
        <end position="158"/>
    </location>
</feature>
<dbReference type="RefSeq" id="WP_050531166.1">
    <property type="nucleotide sequence ID" value="NZ_AQQZ01000005.1"/>
</dbReference>
<keyword evidence="3" id="KW-1185">Reference proteome</keyword>
<evidence type="ECO:0000313" key="3">
    <source>
        <dbReference type="Proteomes" id="UP000036938"/>
    </source>
</evidence>
<dbReference type="PATRIC" id="fig|1317121.7.peg.3140"/>